<dbReference type="RefSeq" id="WP_020581029.1">
    <property type="nucleotide sequence ID" value="NZ_JOJP01000001.1"/>
</dbReference>
<dbReference type="eggNOG" id="COG0438">
    <property type="taxonomic scope" value="Bacteria"/>
</dbReference>
<organism evidence="1 2">
    <name type="scientific">Endozoicomonas elysicola</name>
    <dbReference type="NCBI Taxonomy" id="305900"/>
    <lineage>
        <taxon>Bacteria</taxon>
        <taxon>Pseudomonadati</taxon>
        <taxon>Pseudomonadota</taxon>
        <taxon>Gammaproteobacteria</taxon>
        <taxon>Oceanospirillales</taxon>
        <taxon>Endozoicomonadaceae</taxon>
        <taxon>Endozoicomonas</taxon>
    </lineage>
</organism>
<evidence type="ECO:0008006" key="3">
    <source>
        <dbReference type="Google" id="ProtNLM"/>
    </source>
</evidence>
<name>A0A081K8C9_9GAMM</name>
<keyword evidence="2" id="KW-1185">Reference proteome</keyword>
<dbReference type="Proteomes" id="UP000027997">
    <property type="component" value="Unassembled WGS sequence"/>
</dbReference>
<dbReference type="STRING" id="305900.GV64_06360"/>
<evidence type="ECO:0000313" key="2">
    <source>
        <dbReference type="Proteomes" id="UP000027997"/>
    </source>
</evidence>
<accession>A0A081K8C9</accession>
<sequence length="333" mass="38346">MSQPSNLHFILNDKDRWQDLLSGDLPIPAEIKHRIITGEDIWVLLTYLQFRHAGYEVTLGTEACPDKINVIDGVKSRPKNTFADYFYVACRTDAHYPEFGHFVLHQNLIQSGKRNEIYIPQWPQPGLILRECQRGNDIKTVAFFGQPKRNLAEVFQSEAFSAELKNRDIEFIIKGKNNNTVEWHDYSNVDIVIAVRDVPVELLRIKPVNKATNAWLAGALCITGDEPAITAAFNSNKAVLHATTIEGVLTIIDHLREKPELFSELLAEGQKLARDYSESSVLTYWTRMEEFVTPEFERWKNTGKAERLINYSRRRVLNRISKSTHKWTISRHI</sequence>
<proteinExistence type="predicted"/>
<reference evidence="1 2" key="1">
    <citation type="submission" date="2014-06" db="EMBL/GenBank/DDBJ databases">
        <title>Whole Genome Sequences of Three Symbiotic Endozoicomonas Bacteria.</title>
        <authorList>
            <person name="Neave M.J."/>
            <person name="Apprill A."/>
            <person name="Voolstra C.R."/>
        </authorList>
    </citation>
    <scope>NUCLEOTIDE SEQUENCE [LARGE SCALE GENOMIC DNA]</scope>
    <source>
        <strain evidence="1 2">DSM 22380</strain>
    </source>
</reference>
<evidence type="ECO:0000313" key="1">
    <source>
        <dbReference type="EMBL" id="KEI70405.1"/>
    </source>
</evidence>
<gene>
    <name evidence="1" type="ORF">GV64_06360</name>
</gene>
<dbReference type="EMBL" id="JOJP01000001">
    <property type="protein sequence ID" value="KEI70405.1"/>
    <property type="molecule type" value="Genomic_DNA"/>
</dbReference>
<dbReference type="AlphaFoldDB" id="A0A081K8C9"/>
<protein>
    <recommendedName>
        <fullName evidence="3">Glycosyltransferase</fullName>
    </recommendedName>
</protein>
<comment type="caution">
    <text evidence="1">The sequence shown here is derived from an EMBL/GenBank/DDBJ whole genome shotgun (WGS) entry which is preliminary data.</text>
</comment>